<accession>A0ABQ6IRE8</accession>
<evidence type="ECO:0000259" key="14">
    <source>
        <dbReference type="Pfam" id="PF02910"/>
    </source>
</evidence>
<evidence type="ECO:0000256" key="5">
    <source>
        <dbReference type="ARBA" id="ARBA00021901"/>
    </source>
</evidence>
<dbReference type="PRINTS" id="PR00368">
    <property type="entry name" value="FADPNR"/>
</dbReference>
<dbReference type="SUPFAM" id="SSF46977">
    <property type="entry name" value="Succinate dehydrogenase/fumarate reductase flavoprotein C-terminal domain"/>
    <property type="match status" value="1"/>
</dbReference>
<comment type="cofactor">
    <cofactor evidence="1">
        <name>FAD</name>
        <dbReference type="ChEBI" id="CHEBI:57692"/>
    </cofactor>
</comment>
<evidence type="ECO:0000256" key="6">
    <source>
        <dbReference type="ARBA" id="ARBA00022630"/>
    </source>
</evidence>
<dbReference type="InterPro" id="IPR003953">
    <property type="entry name" value="FAD-dep_OxRdtase_2_FAD-bd"/>
</dbReference>
<evidence type="ECO:0000256" key="8">
    <source>
        <dbReference type="ARBA" id="ARBA00022827"/>
    </source>
</evidence>
<dbReference type="Proteomes" id="UP001157126">
    <property type="component" value="Unassembled WGS sequence"/>
</dbReference>
<comment type="pathway">
    <text evidence="2">Cofactor biosynthesis; NAD(+) biosynthesis; iminoaspartate from L-aspartate (oxidase route): step 1/1.</text>
</comment>
<comment type="function">
    <text evidence="10">Catalyzes the oxidation of L-aspartate to iminoaspartate, the first step in the de novo biosynthesis of NAD(+).</text>
</comment>
<gene>
    <name evidence="15" type="primary">nadB</name>
    <name evidence="15" type="ORF">GCM10025883_13520</name>
</gene>
<dbReference type="PANTHER" id="PTHR42716">
    <property type="entry name" value="L-ASPARTATE OXIDASE"/>
    <property type="match status" value="1"/>
</dbReference>
<dbReference type="EMBL" id="BSUO01000001">
    <property type="protein sequence ID" value="GMA39307.1"/>
    <property type="molecule type" value="Genomic_DNA"/>
</dbReference>
<evidence type="ECO:0000256" key="11">
    <source>
        <dbReference type="ARBA" id="ARBA00030386"/>
    </source>
</evidence>
<sequence length="506" mass="51685">MASADVLVVGAGLAGLATALGCARRGLTVTVLSPAPDAAGGQGTASALAQGGLAAAVGCGDSPALHCADTVAAGAGLTHPEIAEWITSAAPGVVADLLDLGARFDRDAGGALRLGLEGAHGRHRIVHARGDGSGAEIMRAVAAATLSHPRVTVWTRTRATRVRLDPAGTAVGIDAIGPAGALTIEAGAVVLATGGIGGLFAHTTNPLTSWGSGLALGLRAGARVRDLELVQFHPSALDVGIDPMPLVSEAVRGAGAPLVRDDGTLLADPLGARDVVARAVWDASRAGHRVYLDLTGGSAELRATFATRFPTVNASCLAAGIDPTAQPIPVRPAAHYHMGGLVVDVDGRTDVPGLWAVGEVASTGLHGANRLASNSLLEALVCAGRVADALALPHDHVDHVDQVRVAGMPDRPAPTPPTAHDRLLLENAAGLYRDGAGLRHAAERMRVRAEDDDARLVATLLLRAALQRTESRGAHRRLDHPAVTVPRHTYVDLTDLDQPLTERSAS</sequence>
<keyword evidence="7" id="KW-0662">Pyridine nucleotide biosynthesis</keyword>
<reference evidence="16" key="1">
    <citation type="journal article" date="2019" name="Int. J. Syst. Evol. Microbiol.">
        <title>The Global Catalogue of Microorganisms (GCM) 10K type strain sequencing project: providing services to taxonomists for standard genome sequencing and annotation.</title>
        <authorList>
            <consortium name="The Broad Institute Genomics Platform"/>
            <consortium name="The Broad Institute Genome Sequencing Center for Infectious Disease"/>
            <person name="Wu L."/>
            <person name="Ma J."/>
        </authorList>
    </citation>
    <scope>NUCLEOTIDE SEQUENCE [LARGE SCALE GENOMIC DNA]</scope>
    <source>
        <strain evidence="16">NBRC 113072</strain>
    </source>
</reference>
<comment type="similarity">
    <text evidence="3">Belongs to the FAD-dependent oxidoreductase 2 family. NadB subfamily.</text>
</comment>
<dbReference type="PRINTS" id="PR00411">
    <property type="entry name" value="PNDRDTASEI"/>
</dbReference>
<evidence type="ECO:0000256" key="12">
    <source>
        <dbReference type="ARBA" id="ARBA00048305"/>
    </source>
</evidence>
<evidence type="ECO:0000256" key="9">
    <source>
        <dbReference type="ARBA" id="ARBA00023002"/>
    </source>
</evidence>
<evidence type="ECO:0000313" key="16">
    <source>
        <dbReference type="Proteomes" id="UP001157126"/>
    </source>
</evidence>
<keyword evidence="8" id="KW-0274">FAD</keyword>
<dbReference type="InterPro" id="IPR027477">
    <property type="entry name" value="Succ_DH/fumarate_Rdtase_cat_sf"/>
</dbReference>
<dbReference type="InterPro" id="IPR036188">
    <property type="entry name" value="FAD/NAD-bd_sf"/>
</dbReference>
<dbReference type="Pfam" id="PF02910">
    <property type="entry name" value="Succ_DH_flav_C"/>
    <property type="match status" value="1"/>
</dbReference>
<dbReference type="PANTHER" id="PTHR42716:SF2">
    <property type="entry name" value="L-ASPARTATE OXIDASE, CHLOROPLASTIC"/>
    <property type="match status" value="1"/>
</dbReference>
<dbReference type="Gene3D" id="1.20.58.100">
    <property type="entry name" value="Fumarate reductase/succinate dehydrogenase flavoprotein-like, C-terminal domain"/>
    <property type="match status" value="1"/>
</dbReference>
<dbReference type="Gene3D" id="3.50.50.60">
    <property type="entry name" value="FAD/NAD(P)-binding domain"/>
    <property type="match status" value="1"/>
</dbReference>
<comment type="caution">
    <text evidence="15">The sequence shown here is derived from an EMBL/GenBank/DDBJ whole genome shotgun (WGS) entry which is preliminary data.</text>
</comment>
<evidence type="ECO:0000256" key="1">
    <source>
        <dbReference type="ARBA" id="ARBA00001974"/>
    </source>
</evidence>
<dbReference type="Pfam" id="PF00890">
    <property type="entry name" value="FAD_binding_2"/>
    <property type="match status" value="1"/>
</dbReference>
<dbReference type="InterPro" id="IPR005288">
    <property type="entry name" value="NadB"/>
</dbReference>
<proteinExistence type="inferred from homology"/>
<comment type="catalytic activity">
    <reaction evidence="12">
        <text>L-aspartate + O2 = iminosuccinate + H2O2</text>
        <dbReference type="Rhea" id="RHEA:25876"/>
        <dbReference type="ChEBI" id="CHEBI:15379"/>
        <dbReference type="ChEBI" id="CHEBI:16240"/>
        <dbReference type="ChEBI" id="CHEBI:29991"/>
        <dbReference type="ChEBI" id="CHEBI:77875"/>
        <dbReference type="EC" id="1.4.3.16"/>
    </reaction>
    <physiologicalReaction direction="left-to-right" evidence="12">
        <dbReference type="Rhea" id="RHEA:25877"/>
    </physiologicalReaction>
</comment>
<evidence type="ECO:0000256" key="2">
    <source>
        <dbReference type="ARBA" id="ARBA00004950"/>
    </source>
</evidence>
<dbReference type="Gene3D" id="3.90.700.10">
    <property type="entry name" value="Succinate dehydrogenase/fumarate reductase flavoprotein, catalytic domain"/>
    <property type="match status" value="1"/>
</dbReference>
<evidence type="ECO:0000313" key="15">
    <source>
        <dbReference type="EMBL" id="GMA39307.1"/>
    </source>
</evidence>
<evidence type="ECO:0000256" key="3">
    <source>
        <dbReference type="ARBA" id="ARBA00008562"/>
    </source>
</evidence>
<keyword evidence="6" id="KW-0285">Flavoprotein</keyword>
<keyword evidence="16" id="KW-1185">Reference proteome</keyword>
<dbReference type="SUPFAM" id="SSF56425">
    <property type="entry name" value="Succinate dehydrogenase/fumarate reductase flavoprotein, catalytic domain"/>
    <property type="match status" value="1"/>
</dbReference>
<evidence type="ECO:0000256" key="4">
    <source>
        <dbReference type="ARBA" id="ARBA00012173"/>
    </source>
</evidence>
<dbReference type="InterPro" id="IPR037099">
    <property type="entry name" value="Fum_R/Succ_DH_flav-like_C_sf"/>
</dbReference>
<protein>
    <recommendedName>
        <fullName evidence="5">L-aspartate oxidase</fullName>
        <ecNumber evidence="4">1.4.3.16</ecNumber>
    </recommendedName>
    <alternativeName>
        <fullName evidence="11">Quinolinate synthase B</fullName>
    </alternativeName>
</protein>
<evidence type="ECO:0000256" key="10">
    <source>
        <dbReference type="ARBA" id="ARBA00029426"/>
    </source>
</evidence>
<evidence type="ECO:0000259" key="13">
    <source>
        <dbReference type="Pfam" id="PF00890"/>
    </source>
</evidence>
<feature type="domain" description="FAD-dependent oxidoreductase 2 FAD-binding" evidence="13">
    <location>
        <begin position="5"/>
        <end position="376"/>
    </location>
</feature>
<dbReference type="RefSeq" id="WP_284303248.1">
    <property type="nucleotide sequence ID" value="NZ_BSUO01000001.1"/>
</dbReference>
<dbReference type="InterPro" id="IPR015939">
    <property type="entry name" value="Fum_Rdtase/Succ_DH_flav-like_C"/>
</dbReference>
<dbReference type="SUPFAM" id="SSF51905">
    <property type="entry name" value="FAD/NAD(P)-binding domain"/>
    <property type="match status" value="1"/>
</dbReference>
<name>A0ABQ6IRE8_9MICO</name>
<feature type="domain" description="Fumarate reductase/succinate dehydrogenase flavoprotein-like C-terminal" evidence="14">
    <location>
        <begin position="456"/>
        <end position="482"/>
    </location>
</feature>
<dbReference type="EC" id="1.4.3.16" evidence="4"/>
<organism evidence="15 16">
    <name type="scientific">Mobilicoccus caccae</name>
    <dbReference type="NCBI Taxonomy" id="1859295"/>
    <lineage>
        <taxon>Bacteria</taxon>
        <taxon>Bacillati</taxon>
        <taxon>Actinomycetota</taxon>
        <taxon>Actinomycetes</taxon>
        <taxon>Micrococcales</taxon>
        <taxon>Dermatophilaceae</taxon>
        <taxon>Mobilicoccus</taxon>
    </lineage>
</organism>
<keyword evidence="9" id="KW-0560">Oxidoreductase</keyword>
<evidence type="ECO:0000256" key="7">
    <source>
        <dbReference type="ARBA" id="ARBA00022642"/>
    </source>
</evidence>